<dbReference type="InterPro" id="IPR000845">
    <property type="entry name" value="Nucleoside_phosphorylase_d"/>
</dbReference>
<dbReference type="Pfam" id="PF01048">
    <property type="entry name" value="PNP_UDP_1"/>
    <property type="match status" value="1"/>
</dbReference>
<dbReference type="InterPro" id="IPR053137">
    <property type="entry name" value="NLR-like"/>
</dbReference>
<dbReference type="AlphaFoldDB" id="C7CFB6"/>
<gene>
    <name evidence="2" type="ORF">METD_I4421</name>
</gene>
<organism evidence="2 3">
    <name type="scientific">Methylorubrum extorquens (strain DSM 6343 / CIP 106787 / DM4)</name>
    <name type="common">Methylobacterium extorquens</name>
    <dbReference type="NCBI Taxonomy" id="661410"/>
    <lineage>
        <taxon>Bacteria</taxon>
        <taxon>Pseudomonadati</taxon>
        <taxon>Pseudomonadota</taxon>
        <taxon>Alphaproteobacteria</taxon>
        <taxon>Hyphomicrobiales</taxon>
        <taxon>Methylobacteriaceae</taxon>
        <taxon>Methylorubrum</taxon>
    </lineage>
</organism>
<feature type="domain" description="Nucleoside phosphorylase" evidence="1">
    <location>
        <begin position="291"/>
        <end position="572"/>
    </location>
</feature>
<dbReference type="Gene3D" id="3.40.50.1580">
    <property type="entry name" value="Nucleoside phosphorylase domain"/>
    <property type="match status" value="1"/>
</dbReference>
<protein>
    <recommendedName>
        <fullName evidence="1">Nucleoside phosphorylase domain-containing protein</fullName>
    </recommendedName>
</protein>
<dbReference type="HOGENOM" id="CLU_462944_0_0_5"/>
<dbReference type="Proteomes" id="UP000008070">
    <property type="component" value="Chromosome"/>
</dbReference>
<reference evidence="3" key="1">
    <citation type="journal article" date="2009" name="PLoS ONE">
        <title>Methylobacterium genome sequences: a reference blueprint to investigate microbial metabolism of C1 compounds from natural and industrial sources.</title>
        <authorList>
            <person name="Vuilleumier S."/>
            <person name="Chistoserdova L."/>
            <person name="Lee M.-C."/>
            <person name="Bringel F."/>
            <person name="Lajus A."/>
            <person name="Zhou Y."/>
            <person name="Gourion B."/>
            <person name="Barbe V."/>
            <person name="Chang J."/>
            <person name="Cruveiller S."/>
            <person name="Dossat C."/>
            <person name="Gillett W."/>
            <person name="Gruffaz C."/>
            <person name="Haugen E."/>
            <person name="Hourcade E."/>
            <person name="Levy R."/>
            <person name="Mangenot S."/>
            <person name="Muller E."/>
            <person name="Nadalig T."/>
            <person name="Pagni M."/>
            <person name="Penny C."/>
            <person name="Peyraud R."/>
            <person name="Robinson D.G."/>
            <person name="Roche D."/>
            <person name="Rouy Z."/>
            <person name="Saenampechek C."/>
            <person name="Salvignol G."/>
            <person name="Vallenet D."/>
            <person name="Wu Z."/>
            <person name="Marx C.J."/>
            <person name="Vorholt J.A."/>
            <person name="Olson M.V."/>
            <person name="Kaul R."/>
            <person name="Weissenbach J."/>
            <person name="Medigue C."/>
            <person name="Lidstrom M.E."/>
        </authorList>
    </citation>
    <scope>NUCLEOTIDE SEQUENCE [LARGE SCALE GENOMIC DNA]</scope>
    <source>
        <strain evidence="3">DSM 6343 / CIP 106787 / DM4</strain>
    </source>
</reference>
<sequence length="589" mass="64168">MDGAVAEARLATRLAVLLADDVLVPASSQIESALCKRVLSEYPRKAFVAHFTTVGSGSSFEEFVEEKRSQYRADQAQGIVYRESGIGIDLPWRTRRRSATADIAADWKTALALGATEGLFRALHGDLPKDVERLWEGIPERLGGSAFIVENVIPLLLGSPSAGIVVRNRLHGIINKSYFGSYGKDLGASVFRNMGYLESPDTVLSGDPVNDLDYRRLVSSCRETGVLRDINRSRLPALLALRDDPRLAAAYAMAHPQPQATERRSGPSWRGHAIGDDMTSEERVTGGEPRVLIVTALPREAAAVLATFDEWADAPSHANDANLYREGRYHMPDGSVRRVLLASLPVMGNDTAATVGTNAFRTHPNLRYALMVGIAGACPNPERPDEHVRLGDVVVSDGKGVFDYGHVKRTAEGDENRGSPQKVSPALLGTFNLLTSEELIGRRPWEKVLADTLAKESTSPLFRRPGDEMDILHRIVGGEPEVVPHPADPARRPGQPRLHGGAIGTANILLKEPGLRDSLRDRYSVRAVEMEGTGLQVASSMAGTEFIVVRGTCDYADPFKNDAWQHYAALAAASVARTMVERMPAEWFS</sequence>
<accession>C7CFB6</accession>
<dbReference type="InterPro" id="IPR035994">
    <property type="entry name" value="Nucleoside_phosphorylase_sf"/>
</dbReference>
<evidence type="ECO:0000313" key="2">
    <source>
        <dbReference type="EMBL" id="CAX26050.1"/>
    </source>
</evidence>
<proteinExistence type="predicted"/>
<dbReference type="EMBL" id="FP103042">
    <property type="protein sequence ID" value="CAX26050.1"/>
    <property type="molecule type" value="Genomic_DNA"/>
</dbReference>
<dbReference type="PANTHER" id="PTHR46082:SF6">
    <property type="entry name" value="AAA+ ATPASE DOMAIN-CONTAINING PROTEIN-RELATED"/>
    <property type="match status" value="1"/>
</dbReference>
<dbReference type="GO" id="GO:0003824">
    <property type="term" value="F:catalytic activity"/>
    <property type="evidence" value="ECO:0007669"/>
    <property type="project" value="InterPro"/>
</dbReference>
<dbReference type="KEGG" id="mdi:METDI4421"/>
<name>C7CFB6_METED</name>
<dbReference type="SUPFAM" id="SSF53167">
    <property type="entry name" value="Purine and uridine phosphorylases"/>
    <property type="match status" value="1"/>
</dbReference>
<dbReference type="PANTHER" id="PTHR46082">
    <property type="entry name" value="ATP/GTP-BINDING PROTEIN-RELATED"/>
    <property type="match status" value="1"/>
</dbReference>
<evidence type="ECO:0000259" key="1">
    <source>
        <dbReference type="Pfam" id="PF01048"/>
    </source>
</evidence>
<evidence type="ECO:0000313" key="3">
    <source>
        <dbReference type="Proteomes" id="UP000008070"/>
    </source>
</evidence>
<dbReference type="GO" id="GO:0009116">
    <property type="term" value="P:nucleoside metabolic process"/>
    <property type="evidence" value="ECO:0007669"/>
    <property type="project" value="InterPro"/>
</dbReference>